<dbReference type="PRINTS" id="PR00153">
    <property type="entry name" value="CSAPPISMRASE"/>
</dbReference>
<dbReference type="PANTHER" id="PTHR45625:SF2">
    <property type="entry name" value="PEPTIDYL-PROLYL CIS-TRANS ISOMERASE-LIKE 3"/>
    <property type="match status" value="1"/>
</dbReference>
<keyword evidence="2 5" id="KW-0697">Rotamase</keyword>
<protein>
    <recommendedName>
        <fullName evidence="5">Peptidyl-prolyl cis-trans isomerase</fullName>
        <shortName evidence="5">PPIase</shortName>
        <ecNumber evidence="5">5.2.1.8</ecNumber>
    </recommendedName>
</protein>
<dbReference type="CDD" id="cd01928">
    <property type="entry name" value="Cyclophilin_PPIL3_like"/>
    <property type="match status" value="1"/>
</dbReference>
<sequence length="184" mass="20189">MVITLHTSLGDLKSFAVSLTLSNQIEIFCEAVPQASENFLSLCASGYYDDCKFHRNIKGFMVQTGDPTGTGKGGQSVYGEPYPDEIRSTLKFNNRGLVAFANSGPDSNRSQFFITYGPAGHLNTKYTIFGRVIDGAENGTLDAIERVPAGTQKEGWRPKNDMILKNVTIHANPIAMQRVENSYV</sequence>
<dbReference type="InterPro" id="IPR024936">
    <property type="entry name" value="Cyclophilin-type_PPIase"/>
</dbReference>
<accession>A0A4T0MDU4</accession>
<dbReference type="InterPro" id="IPR002130">
    <property type="entry name" value="Cyclophilin-type_PPIase_dom"/>
</dbReference>
<evidence type="ECO:0000313" key="7">
    <source>
        <dbReference type="EMBL" id="TIB80446.1"/>
    </source>
</evidence>
<dbReference type="GO" id="GO:0071013">
    <property type="term" value="C:catalytic step 2 spliceosome"/>
    <property type="evidence" value="ECO:0007669"/>
    <property type="project" value="TreeGrafter"/>
</dbReference>
<evidence type="ECO:0000256" key="2">
    <source>
        <dbReference type="ARBA" id="ARBA00023110"/>
    </source>
</evidence>
<name>A0A4T0MDU4_9BASI</name>
<dbReference type="Proteomes" id="UP000310685">
    <property type="component" value="Unassembled WGS sequence"/>
</dbReference>
<dbReference type="GO" id="GO:0006457">
    <property type="term" value="P:protein folding"/>
    <property type="evidence" value="ECO:0007669"/>
    <property type="project" value="InterPro"/>
</dbReference>
<dbReference type="PIRSF" id="PIRSF001467">
    <property type="entry name" value="Peptidylpro_ismrse"/>
    <property type="match status" value="1"/>
</dbReference>
<comment type="caution">
    <text evidence="7">The sequence shown here is derived from an EMBL/GenBank/DDBJ whole genome shotgun (WGS) entry which is preliminary data.</text>
</comment>
<evidence type="ECO:0000256" key="3">
    <source>
        <dbReference type="ARBA" id="ARBA00023235"/>
    </source>
</evidence>
<evidence type="ECO:0000313" key="8">
    <source>
        <dbReference type="Proteomes" id="UP000310685"/>
    </source>
</evidence>
<feature type="domain" description="PPIase cyclophilin-type" evidence="6">
    <location>
        <begin position="25"/>
        <end position="169"/>
    </location>
</feature>
<dbReference type="InterPro" id="IPR029000">
    <property type="entry name" value="Cyclophilin-like_dom_sf"/>
</dbReference>
<comment type="catalytic activity">
    <reaction evidence="1 5">
        <text>[protein]-peptidylproline (omega=180) = [protein]-peptidylproline (omega=0)</text>
        <dbReference type="Rhea" id="RHEA:16237"/>
        <dbReference type="Rhea" id="RHEA-COMP:10747"/>
        <dbReference type="Rhea" id="RHEA-COMP:10748"/>
        <dbReference type="ChEBI" id="CHEBI:83833"/>
        <dbReference type="ChEBI" id="CHEBI:83834"/>
        <dbReference type="EC" id="5.2.1.8"/>
    </reaction>
</comment>
<organism evidence="7 8">
    <name type="scientific">Wallemia mellicola</name>
    <dbReference type="NCBI Taxonomy" id="1708541"/>
    <lineage>
        <taxon>Eukaryota</taxon>
        <taxon>Fungi</taxon>
        <taxon>Dikarya</taxon>
        <taxon>Basidiomycota</taxon>
        <taxon>Wallemiomycotina</taxon>
        <taxon>Wallemiomycetes</taxon>
        <taxon>Wallemiales</taxon>
        <taxon>Wallemiaceae</taxon>
        <taxon>Wallemia</taxon>
    </lineage>
</organism>
<evidence type="ECO:0000256" key="5">
    <source>
        <dbReference type="RuleBase" id="RU363019"/>
    </source>
</evidence>
<dbReference type="EMBL" id="SPRC01000016">
    <property type="protein sequence ID" value="TIB80446.1"/>
    <property type="molecule type" value="Genomic_DNA"/>
</dbReference>
<dbReference type="Pfam" id="PF00160">
    <property type="entry name" value="Pro_isomerase"/>
    <property type="match status" value="1"/>
</dbReference>
<reference evidence="7 8" key="1">
    <citation type="submission" date="2019-03" db="EMBL/GenBank/DDBJ databases">
        <title>Sequencing 25 genomes of Wallemia mellicola.</title>
        <authorList>
            <person name="Gostincar C."/>
        </authorList>
    </citation>
    <scope>NUCLEOTIDE SEQUENCE [LARGE SCALE GENOMIC DNA]</scope>
    <source>
        <strain evidence="7 8">EXF-6152</strain>
    </source>
</reference>
<evidence type="ECO:0000259" key="6">
    <source>
        <dbReference type="PROSITE" id="PS50072"/>
    </source>
</evidence>
<keyword evidence="3 5" id="KW-0413">Isomerase</keyword>
<dbReference type="EC" id="5.2.1.8" evidence="5"/>
<dbReference type="Gene3D" id="2.40.100.10">
    <property type="entry name" value="Cyclophilin-like"/>
    <property type="match status" value="1"/>
</dbReference>
<dbReference type="InterPro" id="IPR044666">
    <property type="entry name" value="Cyclophilin_A-like"/>
</dbReference>
<evidence type="ECO:0000256" key="4">
    <source>
        <dbReference type="ARBA" id="ARBA00038286"/>
    </source>
</evidence>
<gene>
    <name evidence="7" type="ORF">E3Q22_01922</name>
</gene>
<dbReference type="PANTHER" id="PTHR45625">
    <property type="entry name" value="PEPTIDYL-PROLYL CIS-TRANS ISOMERASE-RELATED"/>
    <property type="match status" value="1"/>
</dbReference>
<comment type="similarity">
    <text evidence="4">Belongs to the cyclophilin-type PPIase family. PPIL3 subfamily.</text>
</comment>
<dbReference type="GO" id="GO:0003755">
    <property type="term" value="F:peptidyl-prolyl cis-trans isomerase activity"/>
    <property type="evidence" value="ECO:0007669"/>
    <property type="project" value="UniProtKB-UniRule"/>
</dbReference>
<dbReference type="PROSITE" id="PS50072">
    <property type="entry name" value="CSA_PPIASE_2"/>
    <property type="match status" value="1"/>
</dbReference>
<comment type="function">
    <text evidence="5">PPIases accelerate the folding of proteins. It catalyzes the cis-trans isomerization of proline imidic peptide bonds in oligopeptides.</text>
</comment>
<dbReference type="PROSITE" id="PS00170">
    <property type="entry name" value="CSA_PPIASE_1"/>
    <property type="match status" value="1"/>
</dbReference>
<dbReference type="InterPro" id="IPR020892">
    <property type="entry name" value="Cyclophilin-type_PPIase_CS"/>
</dbReference>
<dbReference type="AlphaFoldDB" id="A0A4T0MDU4"/>
<dbReference type="SUPFAM" id="SSF50891">
    <property type="entry name" value="Cyclophilin-like"/>
    <property type="match status" value="1"/>
</dbReference>
<evidence type="ECO:0000256" key="1">
    <source>
        <dbReference type="ARBA" id="ARBA00000971"/>
    </source>
</evidence>
<proteinExistence type="inferred from homology"/>